<keyword evidence="1" id="KW-1133">Transmembrane helix</keyword>
<feature type="transmembrane region" description="Helical" evidence="1">
    <location>
        <begin position="127"/>
        <end position="152"/>
    </location>
</feature>
<comment type="caution">
    <text evidence="2">The sequence shown here is derived from an EMBL/GenBank/DDBJ whole genome shotgun (WGS) entry which is preliminary data.</text>
</comment>
<dbReference type="AlphaFoldDB" id="A0A7J7GWC7"/>
<reference evidence="3" key="1">
    <citation type="journal article" date="2020" name="Nat. Commun.">
        <title>Genome assembly of wild tea tree DASZ reveals pedigree and selection history of tea varieties.</title>
        <authorList>
            <person name="Zhang W."/>
            <person name="Zhang Y."/>
            <person name="Qiu H."/>
            <person name="Guo Y."/>
            <person name="Wan H."/>
            <person name="Zhang X."/>
            <person name="Scossa F."/>
            <person name="Alseekh S."/>
            <person name="Zhang Q."/>
            <person name="Wang P."/>
            <person name="Xu L."/>
            <person name="Schmidt M.H."/>
            <person name="Jia X."/>
            <person name="Li D."/>
            <person name="Zhu A."/>
            <person name="Guo F."/>
            <person name="Chen W."/>
            <person name="Ni D."/>
            <person name="Usadel B."/>
            <person name="Fernie A.R."/>
            <person name="Wen W."/>
        </authorList>
    </citation>
    <scope>NUCLEOTIDE SEQUENCE [LARGE SCALE GENOMIC DNA]</scope>
    <source>
        <strain evidence="3">cv. G240</strain>
    </source>
</reference>
<dbReference type="Proteomes" id="UP000593564">
    <property type="component" value="Unassembled WGS sequence"/>
</dbReference>
<evidence type="ECO:0000313" key="2">
    <source>
        <dbReference type="EMBL" id="KAF5943836.1"/>
    </source>
</evidence>
<keyword evidence="1" id="KW-0472">Membrane</keyword>
<dbReference type="EMBL" id="JACBKZ010000008">
    <property type="protein sequence ID" value="KAF5943836.1"/>
    <property type="molecule type" value="Genomic_DNA"/>
</dbReference>
<protein>
    <submittedName>
        <fullName evidence="2">Uncharacterized protein</fullName>
    </submittedName>
</protein>
<evidence type="ECO:0000313" key="3">
    <source>
        <dbReference type="Proteomes" id="UP000593564"/>
    </source>
</evidence>
<evidence type="ECO:0000256" key="1">
    <source>
        <dbReference type="SAM" id="Phobius"/>
    </source>
</evidence>
<accession>A0A7J7GWC7</accession>
<gene>
    <name evidence="2" type="ORF">HYC85_017913</name>
</gene>
<proteinExistence type="predicted"/>
<organism evidence="2 3">
    <name type="scientific">Camellia sinensis</name>
    <name type="common">Tea plant</name>
    <name type="synonym">Thea sinensis</name>
    <dbReference type="NCBI Taxonomy" id="4442"/>
    <lineage>
        <taxon>Eukaryota</taxon>
        <taxon>Viridiplantae</taxon>
        <taxon>Streptophyta</taxon>
        <taxon>Embryophyta</taxon>
        <taxon>Tracheophyta</taxon>
        <taxon>Spermatophyta</taxon>
        <taxon>Magnoliopsida</taxon>
        <taxon>eudicotyledons</taxon>
        <taxon>Gunneridae</taxon>
        <taxon>Pentapetalae</taxon>
        <taxon>asterids</taxon>
        <taxon>Ericales</taxon>
        <taxon>Theaceae</taxon>
        <taxon>Camellia</taxon>
    </lineage>
</organism>
<keyword evidence="1" id="KW-0812">Transmembrane</keyword>
<sequence length="266" mass="29288">MLRKYKPDPSHVLDWTNLEVDEDASYEKRLKALTCAKGHVSVITKVASARELSRQDDPIDMAKYREAFAKRMATAGLKPHHRIGELDSGLLNFTNRWADVDEQGYSYGFSAAVSMLSRLSLHCAASVFVELAFCGLFLSFAGCSFLFVVGFFVQDPYPLLDMVLEQYFVRFAVWCLCSMKMVNMSIAKLPMSQEFNWNSAIVAADVSDVDCILNCDSESVSISANNLEAYLHLPIVTRNATGLVAPAIAAGLGALTHTLGTLVPVK</sequence>
<reference evidence="2 3" key="2">
    <citation type="submission" date="2020-07" db="EMBL/GenBank/DDBJ databases">
        <title>Genome assembly of wild tea tree DASZ reveals pedigree and selection history of tea varieties.</title>
        <authorList>
            <person name="Zhang W."/>
        </authorList>
    </citation>
    <scope>NUCLEOTIDE SEQUENCE [LARGE SCALE GENOMIC DNA]</scope>
    <source>
        <strain evidence="3">cv. G240</strain>
        <tissue evidence="2">Leaf</tissue>
    </source>
</reference>
<keyword evidence="3" id="KW-1185">Reference proteome</keyword>
<name>A0A7J7GWC7_CAMSI</name>